<name>A0A9W9Z230_9CNID</name>
<comment type="caution">
    <text evidence="10">The sequence shown here is derived from an EMBL/GenBank/DDBJ whole genome shotgun (WGS) entry which is preliminary data.</text>
</comment>
<evidence type="ECO:0000313" key="11">
    <source>
        <dbReference type="Proteomes" id="UP001163046"/>
    </source>
</evidence>
<dbReference type="GO" id="GO:0008270">
    <property type="term" value="F:zinc ion binding"/>
    <property type="evidence" value="ECO:0007669"/>
    <property type="project" value="TreeGrafter"/>
</dbReference>
<dbReference type="Pfam" id="PF10601">
    <property type="entry name" value="zf-LITAF-like"/>
    <property type="match status" value="1"/>
</dbReference>
<comment type="subcellular location">
    <subcellularLocation>
        <location evidence="2">Endosome membrane</location>
        <topology evidence="2">Peripheral membrane protein</topology>
    </subcellularLocation>
    <subcellularLocation>
        <location evidence="1">Late endosome membrane</location>
    </subcellularLocation>
    <subcellularLocation>
        <location evidence="3">Lysosome membrane</location>
        <topology evidence="3">Peripheral membrane protein</topology>
        <orientation evidence="3">Cytoplasmic side</orientation>
    </subcellularLocation>
</comment>
<dbReference type="InterPro" id="IPR037519">
    <property type="entry name" value="LITAF_fam"/>
</dbReference>
<keyword evidence="11" id="KW-1185">Reference proteome</keyword>
<dbReference type="PROSITE" id="PS51837">
    <property type="entry name" value="LITAF"/>
    <property type="match status" value="1"/>
</dbReference>
<evidence type="ECO:0000256" key="7">
    <source>
        <dbReference type="ARBA" id="ARBA00023136"/>
    </source>
</evidence>
<dbReference type="OrthoDB" id="5599753at2759"/>
<dbReference type="AlphaFoldDB" id="A0A9W9Z230"/>
<evidence type="ECO:0000313" key="10">
    <source>
        <dbReference type="EMBL" id="KAJ7373786.1"/>
    </source>
</evidence>
<dbReference type="SMART" id="SM00714">
    <property type="entry name" value="LITAF"/>
    <property type="match status" value="1"/>
</dbReference>
<evidence type="ECO:0000256" key="4">
    <source>
        <dbReference type="ARBA" id="ARBA00005975"/>
    </source>
</evidence>
<keyword evidence="5" id="KW-0479">Metal-binding</keyword>
<evidence type="ECO:0000256" key="1">
    <source>
        <dbReference type="ARBA" id="ARBA00004414"/>
    </source>
</evidence>
<keyword evidence="8" id="KW-1133">Transmembrane helix</keyword>
<organism evidence="10 11">
    <name type="scientific">Desmophyllum pertusum</name>
    <dbReference type="NCBI Taxonomy" id="174260"/>
    <lineage>
        <taxon>Eukaryota</taxon>
        <taxon>Metazoa</taxon>
        <taxon>Cnidaria</taxon>
        <taxon>Anthozoa</taxon>
        <taxon>Hexacorallia</taxon>
        <taxon>Scleractinia</taxon>
        <taxon>Caryophylliina</taxon>
        <taxon>Caryophylliidae</taxon>
        <taxon>Desmophyllum</taxon>
    </lineage>
</organism>
<keyword evidence="7 8" id="KW-0472">Membrane</keyword>
<dbReference type="PANTHER" id="PTHR23292:SF6">
    <property type="entry name" value="FI16602P1-RELATED"/>
    <property type="match status" value="1"/>
</dbReference>
<comment type="similarity">
    <text evidence="4">Belongs to the CDIP1/LITAF family.</text>
</comment>
<accession>A0A9W9Z230</accession>
<keyword evidence="8" id="KW-0812">Transmembrane</keyword>
<protein>
    <recommendedName>
        <fullName evidence="9">LITAF domain-containing protein</fullName>
    </recommendedName>
</protein>
<dbReference type="PANTHER" id="PTHR23292">
    <property type="entry name" value="LIPOPOLYSACCHARIDE-INDUCED TUMOR NECROSIS FACTOR-ALPHA FACTOR"/>
    <property type="match status" value="1"/>
</dbReference>
<keyword evidence="6" id="KW-0862">Zinc</keyword>
<dbReference type="EMBL" id="MU826829">
    <property type="protein sequence ID" value="KAJ7373786.1"/>
    <property type="molecule type" value="Genomic_DNA"/>
</dbReference>
<feature type="transmembrane region" description="Helical" evidence="8">
    <location>
        <begin position="83"/>
        <end position="107"/>
    </location>
</feature>
<evidence type="ECO:0000256" key="5">
    <source>
        <dbReference type="ARBA" id="ARBA00022723"/>
    </source>
</evidence>
<evidence type="ECO:0000256" key="8">
    <source>
        <dbReference type="SAM" id="Phobius"/>
    </source>
</evidence>
<evidence type="ECO:0000256" key="6">
    <source>
        <dbReference type="ARBA" id="ARBA00022833"/>
    </source>
</evidence>
<sequence>MNSIGTASGSGSSIHMPAAVSSQLASCKADSDGENMADIPPQLHNSSFIIDDREDFKDESLYTFCGSCKNHVMTMVTYKAGKLTLLFAVALCFFGCLGGCCLVPFLWKRFQDVEHVCPNCQLKLGKYRRPTKNICCKVRIVS</sequence>
<reference evidence="10" key="1">
    <citation type="submission" date="2023-01" db="EMBL/GenBank/DDBJ databases">
        <title>Genome assembly of the deep-sea coral Lophelia pertusa.</title>
        <authorList>
            <person name="Herrera S."/>
            <person name="Cordes E."/>
        </authorList>
    </citation>
    <scope>NUCLEOTIDE SEQUENCE</scope>
    <source>
        <strain evidence="10">USNM1676648</strain>
        <tissue evidence="10">Polyp</tissue>
    </source>
</reference>
<dbReference type="InterPro" id="IPR006629">
    <property type="entry name" value="LITAF"/>
</dbReference>
<evidence type="ECO:0000259" key="9">
    <source>
        <dbReference type="PROSITE" id="PS51837"/>
    </source>
</evidence>
<dbReference type="GO" id="GO:0031902">
    <property type="term" value="C:late endosome membrane"/>
    <property type="evidence" value="ECO:0007669"/>
    <property type="project" value="UniProtKB-SubCell"/>
</dbReference>
<dbReference type="GO" id="GO:0005765">
    <property type="term" value="C:lysosomal membrane"/>
    <property type="evidence" value="ECO:0007669"/>
    <property type="project" value="UniProtKB-SubCell"/>
</dbReference>
<proteinExistence type="inferred from homology"/>
<feature type="domain" description="LITAF" evidence="9">
    <location>
        <begin position="45"/>
        <end position="129"/>
    </location>
</feature>
<evidence type="ECO:0000256" key="3">
    <source>
        <dbReference type="ARBA" id="ARBA00004630"/>
    </source>
</evidence>
<gene>
    <name evidence="10" type="ORF">OS493_009108</name>
</gene>
<evidence type="ECO:0000256" key="2">
    <source>
        <dbReference type="ARBA" id="ARBA00004481"/>
    </source>
</evidence>
<dbReference type="Proteomes" id="UP001163046">
    <property type="component" value="Unassembled WGS sequence"/>
</dbReference>